<accession>A0A9D1KX61</accession>
<comment type="caution">
    <text evidence="1">The sequence shown here is derived from an EMBL/GenBank/DDBJ whole genome shotgun (WGS) entry which is preliminary data.</text>
</comment>
<dbReference type="Proteomes" id="UP000824164">
    <property type="component" value="Unassembled WGS sequence"/>
</dbReference>
<reference evidence="1" key="1">
    <citation type="submission" date="2020-10" db="EMBL/GenBank/DDBJ databases">
        <authorList>
            <person name="Gilroy R."/>
        </authorList>
    </citation>
    <scope>NUCLEOTIDE SEQUENCE</scope>
    <source>
        <strain evidence="1">CHK187-14744</strain>
    </source>
</reference>
<dbReference type="Pfam" id="PF01663">
    <property type="entry name" value="Phosphodiest"/>
    <property type="match status" value="1"/>
</dbReference>
<organism evidence="1 2">
    <name type="scientific">Candidatus Onthocola gallistercoris</name>
    <dbReference type="NCBI Taxonomy" id="2840876"/>
    <lineage>
        <taxon>Bacteria</taxon>
        <taxon>Bacillati</taxon>
        <taxon>Bacillota</taxon>
        <taxon>Bacilli</taxon>
        <taxon>Candidatus Onthocola</taxon>
    </lineage>
</organism>
<dbReference type="InterPro" id="IPR017850">
    <property type="entry name" value="Alkaline_phosphatase_core_sf"/>
</dbReference>
<gene>
    <name evidence="1" type="ORF">IAB63_07555</name>
</gene>
<dbReference type="AlphaFoldDB" id="A0A9D1KX61"/>
<proteinExistence type="predicted"/>
<evidence type="ECO:0000313" key="1">
    <source>
        <dbReference type="EMBL" id="HIU03092.1"/>
    </source>
</evidence>
<dbReference type="InterPro" id="IPR002591">
    <property type="entry name" value="Phosphodiest/P_Trfase"/>
</dbReference>
<dbReference type="Gene3D" id="3.40.720.10">
    <property type="entry name" value="Alkaline Phosphatase, subunit A"/>
    <property type="match status" value="1"/>
</dbReference>
<dbReference type="SUPFAM" id="SSF53649">
    <property type="entry name" value="Alkaline phosphatase-like"/>
    <property type="match status" value="1"/>
</dbReference>
<sequence>MFNSISMTQMAASIAKALGVEAPKLAREPIPQVEKLIENTCGKPVVDRIMIYNPDAIGMWLYQKYTKEFAPVMERTQLAVPVATVMPSVTPVCFGSMYTGAFPEEHGIMKYEKPVIKIDTLFDAMVRAGKKVALVADDDSSMSMIFKERDIDYYIMPYDGECVEKGLELIKEDKYDMVIVYNMEYDDCMHDTVPESDVSLAAMKHHIDAFAKLVDAVKENWASHDTLVCWATDHGIHVEGNPQSEYYTHGNHGDYIPEDINIMHFYGTCPKKDR</sequence>
<reference evidence="1" key="2">
    <citation type="journal article" date="2021" name="PeerJ">
        <title>Extensive microbial diversity within the chicken gut microbiome revealed by metagenomics and culture.</title>
        <authorList>
            <person name="Gilroy R."/>
            <person name="Ravi A."/>
            <person name="Getino M."/>
            <person name="Pursley I."/>
            <person name="Horton D.L."/>
            <person name="Alikhan N.F."/>
            <person name="Baker D."/>
            <person name="Gharbi K."/>
            <person name="Hall N."/>
            <person name="Watson M."/>
            <person name="Adriaenssens E.M."/>
            <person name="Foster-Nyarko E."/>
            <person name="Jarju S."/>
            <person name="Secka A."/>
            <person name="Antonio M."/>
            <person name="Oren A."/>
            <person name="Chaudhuri R.R."/>
            <person name="La Ragione R."/>
            <person name="Hildebrand F."/>
            <person name="Pallen M.J."/>
        </authorList>
    </citation>
    <scope>NUCLEOTIDE SEQUENCE</scope>
    <source>
        <strain evidence="1">CHK187-14744</strain>
    </source>
</reference>
<name>A0A9D1KX61_9FIRM</name>
<evidence type="ECO:0000313" key="2">
    <source>
        <dbReference type="Proteomes" id="UP000824164"/>
    </source>
</evidence>
<dbReference type="EMBL" id="DVLT01000046">
    <property type="protein sequence ID" value="HIU03092.1"/>
    <property type="molecule type" value="Genomic_DNA"/>
</dbReference>
<protein>
    <submittedName>
        <fullName evidence="1">Alkaline phosphatase family protein</fullName>
    </submittedName>
</protein>